<dbReference type="InterPro" id="IPR016181">
    <property type="entry name" value="Acyl_CoA_acyltransferase"/>
</dbReference>
<dbReference type="InterPro" id="IPR000182">
    <property type="entry name" value="GNAT_dom"/>
</dbReference>
<evidence type="ECO:0000313" key="3">
    <source>
        <dbReference type="Proteomes" id="UP000612362"/>
    </source>
</evidence>
<dbReference type="GO" id="GO:0016747">
    <property type="term" value="F:acyltransferase activity, transferring groups other than amino-acyl groups"/>
    <property type="evidence" value="ECO:0007669"/>
    <property type="project" value="InterPro"/>
</dbReference>
<dbReference type="AlphaFoldDB" id="A0A8J3I756"/>
<dbReference type="SUPFAM" id="SSF55729">
    <property type="entry name" value="Acyl-CoA N-acyltransferases (Nat)"/>
    <property type="match status" value="1"/>
</dbReference>
<accession>A0A8J3I756</accession>
<sequence>MKIRMLCESDAGAFLQLRKLVNEETTFMLREPDENAMLAQQQLEQFLSQPPHDHLLILVAEHDERLVGFLIGERGVRHRNRSRLGIVVGILQAFTGQGIGTQLFRAMEDWAHQQGILRLELTVMTHNQAAVTLYTKCGFEIEGTMRRTMLIDGDYIDEYMMAKLLS</sequence>
<dbReference type="RefSeq" id="WP_220197302.1">
    <property type="nucleotide sequence ID" value="NZ_BNJF01000003.1"/>
</dbReference>
<gene>
    <name evidence="2" type="ORF">KSX_62530</name>
</gene>
<evidence type="ECO:0000259" key="1">
    <source>
        <dbReference type="PROSITE" id="PS51186"/>
    </source>
</evidence>
<dbReference type="Gene3D" id="3.40.630.30">
    <property type="match status" value="1"/>
</dbReference>
<dbReference type="Proteomes" id="UP000612362">
    <property type="component" value="Unassembled WGS sequence"/>
</dbReference>
<organism evidence="2 3">
    <name type="scientific">Ktedonospora formicarum</name>
    <dbReference type="NCBI Taxonomy" id="2778364"/>
    <lineage>
        <taxon>Bacteria</taxon>
        <taxon>Bacillati</taxon>
        <taxon>Chloroflexota</taxon>
        <taxon>Ktedonobacteria</taxon>
        <taxon>Ktedonobacterales</taxon>
        <taxon>Ktedonobacteraceae</taxon>
        <taxon>Ktedonospora</taxon>
    </lineage>
</organism>
<name>A0A8J3I756_9CHLR</name>
<dbReference type="PROSITE" id="PS51186">
    <property type="entry name" value="GNAT"/>
    <property type="match status" value="1"/>
</dbReference>
<dbReference type="CDD" id="cd04301">
    <property type="entry name" value="NAT_SF"/>
    <property type="match status" value="1"/>
</dbReference>
<dbReference type="EMBL" id="BNJF01000003">
    <property type="protein sequence ID" value="GHO48090.1"/>
    <property type="molecule type" value="Genomic_DNA"/>
</dbReference>
<reference evidence="2" key="1">
    <citation type="submission" date="2020-10" db="EMBL/GenBank/DDBJ databases">
        <title>Taxonomic study of unclassified bacteria belonging to the class Ktedonobacteria.</title>
        <authorList>
            <person name="Yabe S."/>
            <person name="Wang C.M."/>
            <person name="Zheng Y."/>
            <person name="Sakai Y."/>
            <person name="Cavaletti L."/>
            <person name="Monciardini P."/>
            <person name="Donadio S."/>
        </authorList>
    </citation>
    <scope>NUCLEOTIDE SEQUENCE</scope>
    <source>
        <strain evidence="2">SOSP1-1</strain>
    </source>
</reference>
<keyword evidence="3" id="KW-1185">Reference proteome</keyword>
<evidence type="ECO:0000313" key="2">
    <source>
        <dbReference type="EMBL" id="GHO48090.1"/>
    </source>
</evidence>
<comment type="caution">
    <text evidence="2">The sequence shown here is derived from an EMBL/GenBank/DDBJ whole genome shotgun (WGS) entry which is preliminary data.</text>
</comment>
<dbReference type="PANTHER" id="PTHR43415">
    <property type="entry name" value="SPERMIDINE N(1)-ACETYLTRANSFERASE"/>
    <property type="match status" value="1"/>
</dbReference>
<protein>
    <submittedName>
        <fullName evidence="2">N-acetyltransferase</fullName>
    </submittedName>
</protein>
<feature type="domain" description="N-acetyltransferase" evidence="1">
    <location>
        <begin position="1"/>
        <end position="166"/>
    </location>
</feature>
<proteinExistence type="predicted"/>
<dbReference type="PANTHER" id="PTHR43415:SF3">
    <property type="entry name" value="GNAT-FAMILY ACETYLTRANSFERASE"/>
    <property type="match status" value="1"/>
</dbReference>
<dbReference type="Pfam" id="PF00583">
    <property type="entry name" value="Acetyltransf_1"/>
    <property type="match status" value="1"/>
</dbReference>